<dbReference type="HOGENOM" id="CLU_2830936_0_0_1"/>
<name>G2YQ22_BOTF4</name>
<dbReference type="AlphaFoldDB" id="G2YQ22"/>
<protein>
    <submittedName>
        <fullName evidence="1">Uncharacterized protein</fullName>
    </submittedName>
</protein>
<dbReference type="Proteomes" id="UP000008177">
    <property type="component" value="Unplaced contigs"/>
</dbReference>
<dbReference type="InParanoid" id="G2YQ22"/>
<dbReference type="EMBL" id="FQ790348">
    <property type="protein sequence ID" value="CCD53720.1"/>
    <property type="molecule type" value="Genomic_DNA"/>
</dbReference>
<evidence type="ECO:0000313" key="2">
    <source>
        <dbReference type="Proteomes" id="UP000008177"/>
    </source>
</evidence>
<accession>G2YQ22</accession>
<evidence type="ECO:0000313" key="1">
    <source>
        <dbReference type="EMBL" id="CCD53720.1"/>
    </source>
</evidence>
<sequence>MVGSVDSSNRNHGEQALCVYPGRPERFLIDNRKNMLESSRLRMNPKTWAEVHDFAPVGNSPSGRTI</sequence>
<reference evidence="2" key="1">
    <citation type="journal article" date="2011" name="PLoS Genet.">
        <title>Genomic analysis of the necrotrophic fungal pathogens Sclerotinia sclerotiorum and Botrytis cinerea.</title>
        <authorList>
            <person name="Amselem J."/>
            <person name="Cuomo C.A."/>
            <person name="van Kan J.A."/>
            <person name="Viaud M."/>
            <person name="Benito E.P."/>
            <person name="Couloux A."/>
            <person name="Coutinho P.M."/>
            <person name="de Vries R.P."/>
            <person name="Dyer P.S."/>
            <person name="Fillinger S."/>
            <person name="Fournier E."/>
            <person name="Gout L."/>
            <person name="Hahn M."/>
            <person name="Kohn L."/>
            <person name="Lapalu N."/>
            <person name="Plummer K.M."/>
            <person name="Pradier J.M."/>
            <person name="Quevillon E."/>
            <person name="Sharon A."/>
            <person name="Simon A."/>
            <person name="ten Have A."/>
            <person name="Tudzynski B."/>
            <person name="Tudzynski P."/>
            <person name="Wincker P."/>
            <person name="Andrew M."/>
            <person name="Anthouard V."/>
            <person name="Beever R.E."/>
            <person name="Beffa R."/>
            <person name="Benoit I."/>
            <person name="Bouzid O."/>
            <person name="Brault B."/>
            <person name="Chen Z."/>
            <person name="Choquer M."/>
            <person name="Collemare J."/>
            <person name="Cotton P."/>
            <person name="Danchin E.G."/>
            <person name="Da Silva C."/>
            <person name="Gautier A."/>
            <person name="Giraud C."/>
            <person name="Giraud T."/>
            <person name="Gonzalez C."/>
            <person name="Grossetete S."/>
            <person name="Guldener U."/>
            <person name="Henrissat B."/>
            <person name="Howlett B.J."/>
            <person name="Kodira C."/>
            <person name="Kretschmer M."/>
            <person name="Lappartient A."/>
            <person name="Leroch M."/>
            <person name="Levis C."/>
            <person name="Mauceli E."/>
            <person name="Neuveglise C."/>
            <person name="Oeser B."/>
            <person name="Pearson M."/>
            <person name="Poulain J."/>
            <person name="Poussereau N."/>
            <person name="Quesneville H."/>
            <person name="Rascle C."/>
            <person name="Schumacher J."/>
            <person name="Segurens B."/>
            <person name="Sexton A."/>
            <person name="Silva E."/>
            <person name="Sirven C."/>
            <person name="Soanes D.M."/>
            <person name="Talbot N.J."/>
            <person name="Templeton M."/>
            <person name="Yandava C."/>
            <person name="Yarden O."/>
            <person name="Zeng Q."/>
            <person name="Rollins J.A."/>
            <person name="Lebrun M.H."/>
            <person name="Dickman M."/>
        </authorList>
    </citation>
    <scope>NUCLEOTIDE SEQUENCE [LARGE SCALE GENOMIC DNA]</scope>
    <source>
        <strain evidence="2">T4</strain>
    </source>
</reference>
<gene>
    <name evidence="1" type="ORF">BofuT4_uP132740.1</name>
</gene>
<organism evidence="1 2">
    <name type="scientific">Botryotinia fuckeliana (strain T4)</name>
    <name type="common">Noble rot fungus</name>
    <name type="synonym">Botrytis cinerea</name>
    <dbReference type="NCBI Taxonomy" id="999810"/>
    <lineage>
        <taxon>Eukaryota</taxon>
        <taxon>Fungi</taxon>
        <taxon>Dikarya</taxon>
        <taxon>Ascomycota</taxon>
        <taxon>Pezizomycotina</taxon>
        <taxon>Leotiomycetes</taxon>
        <taxon>Helotiales</taxon>
        <taxon>Sclerotiniaceae</taxon>
        <taxon>Botrytis</taxon>
    </lineage>
</organism>
<proteinExistence type="predicted"/>